<dbReference type="EMBL" id="JAECZO010000079">
    <property type="protein sequence ID" value="KAK7196560.1"/>
    <property type="molecule type" value="Genomic_DNA"/>
</dbReference>
<dbReference type="AlphaFoldDB" id="A0AAW0ES58"/>
<evidence type="ECO:0000313" key="2">
    <source>
        <dbReference type="EMBL" id="KAK7196560.1"/>
    </source>
</evidence>
<sequence length="522" mass="56056">MATDLQLVMEANSKLLTSAKVVNPRGCSIDIDKYIRRPVLIMKGTPSQTRVRIPREDRPLSSLRLHDSLLVAQICLNAMDHFALEIVVSQYTVNRTKLVIGTYVKAARYDERADELTTAYLPLIIPRNKWVQVVFHVAGIAHSVFNLPSITCIDTITLTGTGKMCCVFTSSDEQRCIDATPDGMALFAVPAYAPPIWKTAAPSPDHPPSLPTLDARSVTPLASDPPSNSALALRVESPASVTSSLSRHQVLPPRLQPLTDMTAASPSPHVPPSIGVSEQGEAPANKGVARSHFKCDYLRLVDSDDAAARDDFATMSSSYGDTQRQPAQQEGGAGRSLAALRGAVDATTGGLSGWDPPLEERTGATAATSSARTSKGDAVKRQPRKPKGAPAAPGVGDNERMQRLVASRKRRVVPRQGSLSNGGGESGRSNGSRRQQRLRRRMRVLRANEQKVNKAAAAKTLVASELPLSQHVTVAEDSTEAAPVCGYGFGYLGMLKPNGEYEEDEDANLNLRGALTLLTDGE</sequence>
<evidence type="ECO:0000256" key="1">
    <source>
        <dbReference type="SAM" id="MobiDB-lite"/>
    </source>
</evidence>
<feature type="compositionally biased region" description="Polar residues" evidence="1">
    <location>
        <begin position="316"/>
        <end position="328"/>
    </location>
</feature>
<protein>
    <recommendedName>
        <fullName evidence="4">CFA20 domain-containing protein</fullName>
    </recommendedName>
</protein>
<dbReference type="Proteomes" id="UP001430356">
    <property type="component" value="Unassembled WGS sequence"/>
</dbReference>
<proteinExistence type="predicted"/>
<feature type="region of interest" description="Disordered" evidence="1">
    <location>
        <begin position="348"/>
        <end position="438"/>
    </location>
</feature>
<evidence type="ECO:0000313" key="3">
    <source>
        <dbReference type="Proteomes" id="UP001430356"/>
    </source>
</evidence>
<feature type="region of interest" description="Disordered" evidence="1">
    <location>
        <begin position="316"/>
        <end position="336"/>
    </location>
</feature>
<evidence type="ECO:0008006" key="4">
    <source>
        <dbReference type="Google" id="ProtNLM"/>
    </source>
</evidence>
<name>A0AAW0ES58_9TRYP</name>
<feature type="region of interest" description="Disordered" evidence="1">
    <location>
        <begin position="258"/>
        <end position="287"/>
    </location>
</feature>
<keyword evidence="3" id="KW-1185">Reference proteome</keyword>
<reference evidence="2 3" key="1">
    <citation type="journal article" date="2021" name="MBio">
        <title>A New Model Trypanosomatid, Novymonas esmeraldas: Genomic Perception of Its 'Candidatus Pandoraea novymonadis' Endosymbiont.</title>
        <authorList>
            <person name="Zakharova A."/>
            <person name="Saura A."/>
            <person name="Butenko A."/>
            <person name="Podesvova L."/>
            <person name="Warmusova S."/>
            <person name="Kostygov A.Y."/>
            <person name="Nenarokova A."/>
            <person name="Lukes J."/>
            <person name="Opperdoes F.R."/>
            <person name="Yurchenko V."/>
        </authorList>
    </citation>
    <scope>NUCLEOTIDE SEQUENCE [LARGE SCALE GENOMIC DNA]</scope>
    <source>
        <strain evidence="2 3">E262AT.01</strain>
    </source>
</reference>
<feature type="compositionally biased region" description="Low complexity" evidence="1">
    <location>
        <begin position="363"/>
        <end position="373"/>
    </location>
</feature>
<gene>
    <name evidence="2" type="ORF">NESM_000594200</name>
</gene>
<feature type="region of interest" description="Disordered" evidence="1">
    <location>
        <begin position="200"/>
        <end position="229"/>
    </location>
</feature>
<accession>A0AAW0ES58</accession>
<comment type="caution">
    <text evidence="2">The sequence shown here is derived from an EMBL/GenBank/DDBJ whole genome shotgun (WGS) entry which is preliminary data.</text>
</comment>
<organism evidence="2 3">
    <name type="scientific">Novymonas esmeraldas</name>
    <dbReference type="NCBI Taxonomy" id="1808958"/>
    <lineage>
        <taxon>Eukaryota</taxon>
        <taxon>Discoba</taxon>
        <taxon>Euglenozoa</taxon>
        <taxon>Kinetoplastea</taxon>
        <taxon>Metakinetoplastina</taxon>
        <taxon>Trypanosomatida</taxon>
        <taxon>Trypanosomatidae</taxon>
        <taxon>Novymonas</taxon>
    </lineage>
</organism>